<evidence type="ECO:0000313" key="3">
    <source>
        <dbReference type="Proteomes" id="UP000815677"/>
    </source>
</evidence>
<dbReference type="InterPro" id="IPR036457">
    <property type="entry name" value="PPM-type-like_dom_sf"/>
</dbReference>
<evidence type="ECO:0000313" key="2">
    <source>
        <dbReference type="EMBL" id="GAT48315.1"/>
    </source>
</evidence>
<sequence length="250" mass="27215">MGELNFKTRQSGAFHIASLPTKGEDCAVVVPFDHGTVIAIFDGHCGSELAEYASQVLPPLVAEAFNGCNDDLEANITAIFAEFDQSLLSLSPTIHSILGYSGQEKFATGRLSVVGTTALIGFINQAQDEIWVISLGDSYVVRGRDSDGEMFTQIMSDAHSASNPVEVQRVAEEHPDENDIIKDNQGPRVRGYLAVTRALGDHQLKTDLVFAKNIRASYYPSPVPMDAFDENSIFKLVTCSSSLRTDSWIP</sequence>
<dbReference type="InterPro" id="IPR001932">
    <property type="entry name" value="PPM-type_phosphatase-like_dom"/>
</dbReference>
<dbReference type="Gene3D" id="3.60.40.10">
    <property type="entry name" value="PPM-type phosphatase domain"/>
    <property type="match status" value="1"/>
</dbReference>
<gene>
    <name evidence="2" type="ORF">MCHLO_05733</name>
</gene>
<dbReference type="CDD" id="cd00143">
    <property type="entry name" value="PP2Cc"/>
    <property type="match status" value="1"/>
</dbReference>
<dbReference type="PANTHER" id="PTHR13832:SF827">
    <property type="entry name" value="PROTEIN PHOSPHATASE 1L"/>
    <property type="match status" value="1"/>
</dbReference>
<organism evidence="2 3">
    <name type="scientific">Mycena chlorophos</name>
    <name type="common">Agaric fungus</name>
    <name type="synonym">Agaricus chlorophos</name>
    <dbReference type="NCBI Taxonomy" id="658473"/>
    <lineage>
        <taxon>Eukaryota</taxon>
        <taxon>Fungi</taxon>
        <taxon>Dikarya</taxon>
        <taxon>Basidiomycota</taxon>
        <taxon>Agaricomycotina</taxon>
        <taxon>Agaricomycetes</taxon>
        <taxon>Agaricomycetidae</taxon>
        <taxon>Agaricales</taxon>
        <taxon>Marasmiineae</taxon>
        <taxon>Mycenaceae</taxon>
        <taxon>Mycena</taxon>
    </lineage>
</organism>
<proteinExistence type="predicted"/>
<dbReference type="InterPro" id="IPR015655">
    <property type="entry name" value="PP2C"/>
</dbReference>
<reference evidence="2" key="1">
    <citation type="submission" date="2014-09" db="EMBL/GenBank/DDBJ databases">
        <title>Genome sequence of the luminous mushroom Mycena chlorophos for searching fungal bioluminescence genes.</title>
        <authorList>
            <person name="Tanaka Y."/>
            <person name="Kasuga D."/>
            <person name="Oba Y."/>
            <person name="Hase S."/>
            <person name="Sato K."/>
            <person name="Oba Y."/>
            <person name="Sakakibara Y."/>
        </authorList>
    </citation>
    <scope>NUCLEOTIDE SEQUENCE</scope>
</reference>
<protein>
    <submittedName>
        <fullName evidence="2">Serine/threonine protein phosphatase 2C</fullName>
    </submittedName>
</protein>
<name>A0ABQ0LBD0_MYCCL</name>
<dbReference type="EMBL" id="DF844460">
    <property type="protein sequence ID" value="GAT48315.1"/>
    <property type="molecule type" value="Genomic_DNA"/>
</dbReference>
<dbReference type="PROSITE" id="PS51746">
    <property type="entry name" value="PPM_2"/>
    <property type="match status" value="1"/>
</dbReference>
<dbReference type="SMART" id="SM00332">
    <property type="entry name" value="PP2Cc"/>
    <property type="match status" value="1"/>
</dbReference>
<dbReference type="PANTHER" id="PTHR13832">
    <property type="entry name" value="PROTEIN PHOSPHATASE 2C"/>
    <property type="match status" value="1"/>
</dbReference>
<evidence type="ECO:0000259" key="1">
    <source>
        <dbReference type="PROSITE" id="PS51746"/>
    </source>
</evidence>
<accession>A0ABQ0LBD0</accession>
<dbReference type="Pfam" id="PF00481">
    <property type="entry name" value="PP2C"/>
    <property type="match status" value="1"/>
</dbReference>
<dbReference type="Proteomes" id="UP000815677">
    <property type="component" value="Unassembled WGS sequence"/>
</dbReference>
<dbReference type="SUPFAM" id="SSF81606">
    <property type="entry name" value="PP2C-like"/>
    <property type="match status" value="1"/>
</dbReference>
<feature type="domain" description="PPM-type phosphatase" evidence="1">
    <location>
        <begin position="10"/>
        <end position="250"/>
    </location>
</feature>
<keyword evidence="3" id="KW-1185">Reference proteome</keyword>